<dbReference type="InterPro" id="IPR036390">
    <property type="entry name" value="WH_DNA-bd_sf"/>
</dbReference>
<gene>
    <name evidence="2" type="ORF">KHB02_01280</name>
</gene>
<dbReference type="Pfam" id="PF01325">
    <property type="entry name" value="Fe_dep_repress"/>
    <property type="match status" value="1"/>
</dbReference>
<proteinExistence type="predicted"/>
<comment type="caution">
    <text evidence="2">The sequence shown here is derived from an EMBL/GenBank/DDBJ whole genome shotgun (WGS) entry which is preliminary data.</text>
</comment>
<feature type="domain" description="HTH dtxR-type" evidence="1">
    <location>
        <begin position="7"/>
        <end position="59"/>
    </location>
</feature>
<reference evidence="2" key="1">
    <citation type="submission" date="2021-05" db="EMBL/GenBank/DDBJ databases">
        <title>Novel Bacillus species.</title>
        <authorList>
            <person name="Liu G."/>
        </authorList>
    </citation>
    <scope>NUCLEOTIDE SEQUENCE</scope>
    <source>
        <strain evidence="2">FJAT-50051</strain>
    </source>
</reference>
<dbReference type="AlphaFoldDB" id="A0A942SUC5"/>
<dbReference type="InterPro" id="IPR022687">
    <property type="entry name" value="HTH_DTXR"/>
</dbReference>
<organism evidence="2">
    <name type="scientific">Neobacillus citreus</name>
    <dbReference type="NCBI Taxonomy" id="2833578"/>
    <lineage>
        <taxon>Bacteria</taxon>
        <taxon>Bacillati</taxon>
        <taxon>Bacillota</taxon>
        <taxon>Bacilli</taxon>
        <taxon>Bacillales</taxon>
        <taxon>Bacillaceae</taxon>
        <taxon>Neobacillus</taxon>
    </lineage>
</organism>
<accession>A0A942SUC5</accession>
<dbReference type="SUPFAM" id="SSF46785">
    <property type="entry name" value="Winged helix' DNA-binding domain"/>
    <property type="match status" value="2"/>
</dbReference>
<dbReference type="EMBL" id="JAGYPE010000001">
    <property type="protein sequence ID" value="MBS4180011.1"/>
    <property type="molecule type" value="Genomic_DNA"/>
</dbReference>
<dbReference type="Gene3D" id="1.10.10.10">
    <property type="entry name" value="Winged helix-like DNA-binding domain superfamily/Winged helix DNA-binding domain"/>
    <property type="match status" value="1"/>
</dbReference>
<evidence type="ECO:0000313" key="2">
    <source>
        <dbReference type="EMBL" id="MBS4180011.1"/>
    </source>
</evidence>
<dbReference type="InterPro" id="IPR036388">
    <property type="entry name" value="WH-like_DNA-bd_sf"/>
</dbReference>
<protein>
    <submittedName>
        <fullName evidence="2">Lrp/AsnC family transcriptional regulator</fullName>
    </submittedName>
</protein>
<sequence length="227" mass="25868">MKKSLSLTKRRQEFLDHIYRQFKKTNNPVHYSKVAEAIGVSKWTAYDVLKELENQGLVKRTYSTNENEAGRSIVVFSPTEIAESFFQKERRELTNTEEWEAILPEVIKLVENPQNLPLREAIHHIISLMKNVEVKLEFCAYFLSILLLFLNTLGKNVKELTVNLINASKEAKVQLTVFTGAVVGMIIQSVGEELSPDMVKLVQQFIDNVNELNAGELSLLINFIGQS</sequence>
<evidence type="ECO:0000259" key="1">
    <source>
        <dbReference type="Pfam" id="PF01325"/>
    </source>
</evidence>
<dbReference type="GO" id="GO:0003677">
    <property type="term" value="F:DNA binding"/>
    <property type="evidence" value="ECO:0007669"/>
    <property type="project" value="InterPro"/>
</dbReference>
<name>A0A942SUC5_9BACI</name>